<dbReference type="Proteomes" id="UP000011087">
    <property type="component" value="Unassembled WGS sequence"/>
</dbReference>
<reference evidence="2 4" key="1">
    <citation type="journal article" date="2012" name="Nature">
        <title>Algal genomes reveal evolutionary mosaicism and the fate of nucleomorphs.</title>
        <authorList>
            <consortium name="DOE Joint Genome Institute"/>
            <person name="Curtis B.A."/>
            <person name="Tanifuji G."/>
            <person name="Burki F."/>
            <person name="Gruber A."/>
            <person name="Irimia M."/>
            <person name="Maruyama S."/>
            <person name="Arias M.C."/>
            <person name="Ball S.G."/>
            <person name="Gile G.H."/>
            <person name="Hirakawa Y."/>
            <person name="Hopkins J.F."/>
            <person name="Kuo A."/>
            <person name="Rensing S.A."/>
            <person name="Schmutz J."/>
            <person name="Symeonidi A."/>
            <person name="Elias M."/>
            <person name="Eveleigh R.J."/>
            <person name="Herman E.K."/>
            <person name="Klute M.J."/>
            <person name="Nakayama T."/>
            <person name="Obornik M."/>
            <person name="Reyes-Prieto A."/>
            <person name="Armbrust E.V."/>
            <person name="Aves S.J."/>
            <person name="Beiko R.G."/>
            <person name="Coutinho P."/>
            <person name="Dacks J.B."/>
            <person name="Durnford D.G."/>
            <person name="Fast N.M."/>
            <person name="Green B.R."/>
            <person name="Grisdale C.J."/>
            <person name="Hempel F."/>
            <person name="Henrissat B."/>
            <person name="Hoppner M.P."/>
            <person name="Ishida K."/>
            <person name="Kim E."/>
            <person name="Koreny L."/>
            <person name="Kroth P.G."/>
            <person name="Liu Y."/>
            <person name="Malik S.B."/>
            <person name="Maier U.G."/>
            <person name="McRose D."/>
            <person name="Mock T."/>
            <person name="Neilson J.A."/>
            <person name="Onodera N.T."/>
            <person name="Poole A.M."/>
            <person name="Pritham E.J."/>
            <person name="Richards T.A."/>
            <person name="Rocap G."/>
            <person name="Roy S.W."/>
            <person name="Sarai C."/>
            <person name="Schaack S."/>
            <person name="Shirato S."/>
            <person name="Slamovits C.H."/>
            <person name="Spencer D.F."/>
            <person name="Suzuki S."/>
            <person name="Worden A.Z."/>
            <person name="Zauner S."/>
            <person name="Barry K."/>
            <person name="Bell C."/>
            <person name="Bharti A.K."/>
            <person name="Crow J.A."/>
            <person name="Grimwood J."/>
            <person name="Kramer R."/>
            <person name="Lindquist E."/>
            <person name="Lucas S."/>
            <person name="Salamov A."/>
            <person name="McFadden G.I."/>
            <person name="Lane C.E."/>
            <person name="Keeling P.J."/>
            <person name="Gray M.W."/>
            <person name="Grigoriev I.V."/>
            <person name="Archibald J.M."/>
        </authorList>
    </citation>
    <scope>NUCLEOTIDE SEQUENCE</scope>
    <source>
        <strain evidence="2 4">CCMP2712</strain>
    </source>
</reference>
<dbReference type="PaxDb" id="55529-EKX44201"/>
<dbReference type="EMBL" id="JH993006">
    <property type="protein sequence ID" value="EKX44201.1"/>
    <property type="molecule type" value="Genomic_DNA"/>
</dbReference>
<organism evidence="2">
    <name type="scientific">Guillardia theta (strain CCMP2712)</name>
    <name type="common">Cryptophyte</name>
    <dbReference type="NCBI Taxonomy" id="905079"/>
    <lineage>
        <taxon>Eukaryota</taxon>
        <taxon>Cryptophyceae</taxon>
        <taxon>Pyrenomonadales</taxon>
        <taxon>Geminigeraceae</taxon>
        <taxon>Guillardia</taxon>
    </lineage>
</organism>
<sequence>MVVGAAGVRLVTAVLPQARSLARHAAKPVAVCEGRDYLEDGHDGDGLSWYLSLVGAAFVGFGLAYVMQKMDYRRVLFCVDQYVSRTAMKLRSLFDRSSWKQKPLLAASSSSVTGSSRSIKEKKRGARDSAAFSYVKQGNDRMSVELCLGCVETNRLLRKIAKDSGTSYDTFEPCNLCRERVARLASMKQT</sequence>
<evidence type="ECO:0000256" key="1">
    <source>
        <dbReference type="SAM" id="Phobius"/>
    </source>
</evidence>
<proteinExistence type="predicted"/>
<evidence type="ECO:0000313" key="4">
    <source>
        <dbReference type="Proteomes" id="UP000011087"/>
    </source>
</evidence>
<reference evidence="3" key="3">
    <citation type="submission" date="2015-06" db="UniProtKB">
        <authorList>
            <consortium name="EnsemblProtists"/>
        </authorList>
    </citation>
    <scope>IDENTIFICATION</scope>
</reference>
<accession>L1J6Q0</accession>
<dbReference type="EnsemblProtists" id="EKX44201">
    <property type="protein sequence ID" value="EKX44201"/>
    <property type="gene ID" value="GUITHDRAFT_109987"/>
</dbReference>
<name>L1J6Q0_GUITC</name>
<keyword evidence="1" id="KW-0472">Membrane</keyword>
<dbReference type="RefSeq" id="XP_005831181.1">
    <property type="nucleotide sequence ID" value="XM_005831124.1"/>
</dbReference>
<evidence type="ECO:0000313" key="2">
    <source>
        <dbReference type="EMBL" id="EKX44201.1"/>
    </source>
</evidence>
<evidence type="ECO:0000313" key="3">
    <source>
        <dbReference type="EnsemblProtists" id="EKX44201"/>
    </source>
</evidence>
<feature type="transmembrane region" description="Helical" evidence="1">
    <location>
        <begin position="47"/>
        <end position="67"/>
    </location>
</feature>
<reference evidence="4" key="2">
    <citation type="submission" date="2012-11" db="EMBL/GenBank/DDBJ databases">
        <authorList>
            <person name="Kuo A."/>
            <person name="Curtis B.A."/>
            <person name="Tanifuji G."/>
            <person name="Burki F."/>
            <person name="Gruber A."/>
            <person name="Irimia M."/>
            <person name="Maruyama S."/>
            <person name="Arias M.C."/>
            <person name="Ball S.G."/>
            <person name="Gile G.H."/>
            <person name="Hirakawa Y."/>
            <person name="Hopkins J.F."/>
            <person name="Rensing S.A."/>
            <person name="Schmutz J."/>
            <person name="Symeonidi A."/>
            <person name="Elias M."/>
            <person name="Eveleigh R.J."/>
            <person name="Herman E.K."/>
            <person name="Klute M.J."/>
            <person name="Nakayama T."/>
            <person name="Obornik M."/>
            <person name="Reyes-Prieto A."/>
            <person name="Armbrust E.V."/>
            <person name="Aves S.J."/>
            <person name="Beiko R.G."/>
            <person name="Coutinho P."/>
            <person name="Dacks J.B."/>
            <person name="Durnford D.G."/>
            <person name="Fast N.M."/>
            <person name="Green B.R."/>
            <person name="Grisdale C."/>
            <person name="Hempe F."/>
            <person name="Henrissat B."/>
            <person name="Hoppner M.P."/>
            <person name="Ishida K.-I."/>
            <person name="Kim E."/>
            <person name="Koreny L."/>
            <person name="Kroth P.G."/>
            <person name="Liu Y."/>
            <person name="Malik S.-B."/>
            <person name="Maier U.G."/>
            <person name="McRose D."/>
            <person name="Mock T."/>
            <person name="Neilson J.A."/>
            <person name="Onodera N.T."/>
            <person name="Poole A.M."/>
            <person name="Pritham E.J."/>
            <person name="Richards T.A."/>
            <person name="Rocap G."/>
            <person name="Roy S.W."/>
            <person name="Sarai C."/>
            <person name="Schaack S."/>
            <person name="Shirato S."/>
            <person name="Slamovits C.H."/>
            <person name="Spencer D.F."/>
            <person name="Suzuki S."/>
            <person name="Worden A.Z."/>
            <person name="Zauner S."/>
            <person name="Barry K."/>
            <person name="Bell C."/>
            <person name="Bharti A.K."/>
            <person name="Crow J.A."/>
            <person name="Grimwood J."/>
            <person name="Kramer R."/>
            <person name="Lindquist E."/>
            <person name="Lucas S."/>
            <person name="Salamov A."/>
            <person name="McFadden G.I."/>
            <person name="Lane C.E."/>
            <person name="Keeling P.J."/>
            <person name="Gray M.W."/>
            <person name="Grigoriev I.V."/>
            <person name="Archibald J.M."/>
        </authorList>
    </citation>
    <scope>NUCLEOTIDE SEQUENCE</scope>
    <source>
        <strain evidence="4">CCMP2712</strain>
    </source>
</reference>
<dbReference type="AlphaFoldDB" id="L1J6Q0"/>
<protein>
    <submittedName>
        <fullName evidence="2 3">Uncharacterized protein</fullName>
    </submittedName>
</protein>
<keyword evidence="1" id="KW-1133">Transmembrane helix</keyword>
<keyword evidence="1" id="KW-0812">Transmembrane</keyword>
<dbReference type="KEGG" id="gtt:GUITHDRAFT_109987"/>
<dbReference type="GeneID" id="17300742"/>
<keyword evidence="4" id="KW-1185">Reference proteome</keyword>
<gene>
    <name evidence="2" type="ORF">GUITHDRAFT_109987</name>
</gene>
<dbReference type="HOGENOM" id="CLU_1430534_0_0_1"/>